<comment type="caution">
    <text evidence="2">The sequence shown here is derived from an EMBL/GenBank/DDBJ whole genome shotgun (WGS) entry which is preliminary data.</text>
</comment>
<keyword evidence="1" id="KW-0732">Signal</keyword>
<name>A0A830HAA5_9CHLO</name>
<dbReference type="Proteomes" id="UP000660262">
    <property type="component" value="Unassembled WGS sequence"/>
</dbReference>
<sequence length="513" mass="58385">MAHTWACPMGVILVLFLWFSLQCSFLSAEASFLELSSSHPDLSRNLLFVTAQPDIPFMHWQLEVMGSNLQKHGIPPRQIVMLMSRTVEMELRELDKTPSSELIARTPPLSGRAKCLASIYRVHDYVDTRPSKDRYYLPSMRLNLWRKFYREFEKELQPKYIFYHDADIIFTHNIPDFGVMVREARRVEKMQQKKKKEDVMPLGAYVSDTSGYTGENMLVNLNGVIFSKYFNDGRDKLDYVRTLCSKMTRWETEACVSNTTHKSQTRVGGAQYFFMPNRLSAEFWEVAYDMTLDFYNAAEEFTKESFPRGDMPPEADGQASWKADMHGLMWALWSQGLGTRNHPEMDFAWAVHDTFYKKGMASNAPSILHMAGASDQACQGGGKGDRVDRSTKEAAELAGASGRPLDPYGGHMCHFNKGQHIGPNLSPLRFMCHNGIEYWNHISYDSNSRVYLRDMETTVALHSDPPDEEVDRIHNLGACFLCDGGEYVALTDKEGAHWTLGHPPSSSGEKSEL</sequence>
<accession>A0A830HAA5</accession>
<feature type="chain" id="PRO_5032771786" description="Nucleotide-diphospho-sugar transferase domain-containing protein" evidence="1">
    <location>
        <begin position="29"/>
        <end position="513"/>
    </location>
</feature>
<keyword evidence="3" id="KW-1185">Reference proteome</keyword>
<organism evidence="2 3">
    <name type="scientific">Pycnococcus provasolii</name>
    <dbReference type="NCBI Taxonomy" id="41880"/>
    <lineage>
        <taxon>Eukaryota</taxon>
        <taxon>Viridiplantae</taxon>
        <taxon>Chlorophyta</taxon>
        <taxon>Pseudoscourfieldiophyceae</taxon>
        <taxon>Pseudoscourfieldiales</taxon>
        <taxon>Pycnococcaceae</taxon>
        <taxon>Pycnococcus</taxon>
    </lineage>
</organism>
<reference evidence="2" key="1">
    <citation type="submission" date="2020-10" db="EMBL/GenBank/DDBJ databases">
        <title>Unveiling of a novel bifunctional photoreceptor, Dualchrome1, isolated from a cosmopolitan green alga.</title>
        <authorList>
            <person name="Suzuki S."/>
            <person name="Kawachi M."/>
        </authorList>
    </citation>
    <scope>NUCLEOTIDE SEQUENCE</scope>
    <source>
        <strain evidence="2">NIES 2893</strain>
    </source>
</reference>
<evidence type="ECO:0000313" key="3">
    <source>
        <dbReference type="Proteomes" id="UP000660262"/>
    </source>
</evidence>
<proteinExistence type="predicted"/>
<dbReference type="EMBL" id="BNJQ01000005">
    <property type="protein sequence ID" value="GHP03363.1"/>
    <property type="molecule type" value="Genomic_DNA"/>
</dbReference>
<gene>
    <name evidence="2" type="ORF">PPROV_000211800</name>
</gene>
<dbReference type="AlphaFoldDB" id="A0A830HAA5"/>
<feature type="signal peptide" evidence="1">
    <location>
        <begin position="1"/>
        <end position="28"/>
    </location>
</feature>
<protein>
    <recommendedName>
        <fullName evidence="4">Nucleotide-diphospho-sugar transferase domain-containing protein</fullName>
    </recommendedName>
</protein>
<evidence type="ECO:0000256" key="1">
    <source>
        <dbReference type="SAM" id="SignalP"/>
    </source>
</evidence>
<evidence type="ECO:0000313" key="2">
    <source>
        <dbReference type="EMBL" id="GHP03363.1"/>
    </source>
</evidence>
<evidence type="ECO:0008006" key="4">
    <source>
        <dbReference type="Google" id="ProtNLM"/>
    </source>
</evidence>